<dbReference type="InterPro" id="IPR049227">
    <property type="entry name" value="DUF6824"/>
</dbReference>
<name>A0ABD3Q3R3_9STRA</name>
<feature type="compositionally biased region" description="Polar residues" evidence="1">
    <location>
        <begin position="402"/>
        <end position="416"/>
    </location>
</feature>
<proteinExistence type="predicted"/>
<dbReference type="Pfam" id="PF20710">
    <property type="entry name" value="DUF6824"/>
    <property type="match status" value="1"/>
</dbReference>
<keyword evidence="4" id="KW-1185">Reference proteome</keyword>
<feature type="compositionally biased region" description="Basic and acidic residues" evidence="1">
    <location>
        <begin position="418"/>
        <end position="439"/>
    </location>
</feature>
<evidence type="ECO:0000313" key="4">
    <source>
        <dbReference type="Proteomes" id="UP001516023"/>
    </source>
</evidence>
<organism evidence="3 4">
    <name type="scientific">Cyclotella cryptica</name>
    <dbReference type="NCBI Taxonomy" id="29204"/>
    <lineage>
        <taxon>Eukaryota</taxon>
        <taxon>Sar</taxon>
        <taxon>Stramenopiles</taxon>
        <taxon>Ochrophyta</taxon>
        <taxon>Bacillariophyta</taxon>
        <taxon>Coscinodiscophyceae</taxon>
        <taxon>Thalassiosirophycidae</taxon>
        <taxon>Stephanodiscales</taxon>
        <taxon>Stephanodiscaceae</taxon>
        <taxon>Cyclotella</taxon>
    </lineage>
</organism>
<protein>
    <recommendedName>
        <fullName evidence="2">DUF6824 domain-containing protein</fullName>
    </recommendedName>
</protein>
<sequence>MNAVKSEYDDETVKGVDSVIPTPTLSAMASAPQPSAVVVRTQLHDTDVIISLPRHHRIYHSSSLERHPGNIAYKKLVSLNRDLVASARLSLDEKLRVAQTIVITIRQMRGRFVECRNDDGNGTSGPSSNHRRQLSDLEWREVDDARAIELTSDSLWECPSDGRITATASPAPETAAPLNPPLRSIRVEHTPSAASNITDPRPLVNAAAAITREASSPVNVPLEIATVKHPPTAARSAIDSSMLINLSPNQTVNLNYPVGSKVLYNVDCTSEQYSDANIGIVKSVSMDLMTRNMLFVVGHLNAPEKSNNCIVGGGHEIDADDNLFFTEEQLSIAPLSPVTIEAMIRGEKQKLEGEVLSCQALHGAGNTAKKVYTVLVHVEKNKVRTFHRVSEECIRCRMLAEEQQSSNQHEATQPRSMLTKEERDGKETSQKPLSDDKLQNSKVSATPKAIATAYRKDMIASQVTRSAGDDSSSVPSSDSSVQSNLSSAPTSLCEIFSSGTAPLATAVDKHQTTPPVEQPYKPSNKKWTPPKLNDSASSGKGNYHAVGRARGNDNSRKDPRSNGRPASDTRSNGNGSNLGKSNVMKDGQNNNRDRLSPGSGSNEQKKKRSFFRVRKEHKASLDGSKQGQHRNSGDGRTEEARGGHNHDEKMENKGKVEGKAWTPKNESNGSRAAGMDSGNRSHHIRFDAPVEAVSKKKRPRRGS</sequence>
<accession>A0ABD3Q3R3</accession>
<dbReference type="AlphaFoldDB" id="A0ABD3Q3R3"/>
<evidence type="ECO:0000259" key="2">
    <source>
        <dbReference type="Pfam" id="PF20710"/>
    </source>
</evidence>
<dbReference type="Proteomes" id="UP001516023">
    <property type="component" value="Unassembled WGS sequence"/>
</dbReference>
<dbReference type="EMBL" id="JABMIG020000078">
    <property type="protein sequence ID" value="KAL3794672.1"/>
    <property type="molecule type" value="Genomic_DNA"/>
</dbReference>
<feature type="region of interest" description="Disordered" evidence="1">
    <location>
        <begin position="116"/>
        <end position="135"/>
    </location>
</feature>
<feature type="region of interest" description="Disordered" evidence="1">
    <location>
        <begin position="402"/>
        <end position="444"/>
    </location>
</feature>
<feature type="region of interest" description="Disordered" evidence="1">
    <location>
        <begin position="510"/>
        <end position="703"/>
    </location>
</feature>
<feature type="compositionally biased region" description="Basic and acidic residues" evidence="1">
    <location>
        <begin position="550"/>
        <end position="561"/>
    </location>
</feature>
<feature type="domain" description="DUF6824" evidence="2">
    <location>
        <begin position="64"/>
        <end position="155"/>
    </location>
</feature>
<evidence type="ECO:0000313" key="3">
    <source>
        <dbReference type="EMBL" id="KAL3794672.1"/>
    </source>
</evidence>
<gene>
    <name evidence="3" type="ORF">HJC23_010100</name>
</gene>
<feature type="region of interest" description="Disordered" evidence="1">
    <location>
        <begin position="463"/>
        <end position="485"/>
    </location>
</feature>
<reference evidence="3 4" key="1">
    <citation type="journal article" date="2020" name="G3 (Bethesda)">
        <title>Improved Reference Genome for Cyclotella cryptica CCMP332, a Model for Cell Wall Morphogenesis, Salinity Adaptation, and Lipid Production in Diatoms (Bacillariophyta).</title>
        <authorList>
            <person name="Roberts W.R."/>
            <person name="Downey K.M."/>
            <person name="Ruck E.C."/>
            <person name="Traller J.C."/>
            <person name="Alverson A.J."/>
        </authorList>
    </citation>
    <scope>NUCLEOTIDE SEQUENCE [LARGE SCALE GENOMIC DNA]</scope>
    <source>
        <strain evidence="3 4">CCMP332</strain>
    </source>
</reference>
<feature type="compositionally biased region" description="Low complexity" evidence="1">
    <location>
        <begin position="571"/>
        <end position="582"/>
    </location>
</feature>
<feature type="compositionally biased region" description="Basic residues" evidence="1">
    <location>
        <begin position="605"/>
        <end position="617"/>
    </location>
</feature>
<feature type="compositionally biased region" description="Basic and acidic residues" evidence="1">
    <location>
        <begin position="631"/>
        <end position="658"/>
    </location>
</feature>
<feature type="compositionally biased region" description="Low complexity" evidence="1">
    <location>
        <begin position="469"/>
        <end position="485"/>
    </location>
</feature>
<evidence type="ECO:0000256" key="1">
    <source>
        <dbReference type="SAM" id="MobiDB-lite"/>
    </source>
</evidence>
<comment type="caution">
    <text evidence="3">The sequence shown here is derived from an EMBL/GenBank/DDBJ whole genome shotgun (WGS) entry which is preliminary data.</text>
</comment>